<feature type="compositionally biased region" description="Basic and acidic residues" evidence="1">
    <location>
        <begin position="18"/>
        <end position="38"/>
    </location>
</feature>
<feature type="transmembrane region" description="Helical" evidence="2">
    <location>
        <begin position="61"/>
        <end position="84"/>
    </location>
</feature>
<dbReference type="EMBL" id="MKKU01000485">
    <property type="protein sequence ID" value="RNF10312.1"/>
    <property type="molecule type" value="Genomic_DNA"/>
</dbReference>
<proteinExistence type="predicted"/>
<dbReference type="AlphaFoldDB" id="A0A422NXP8"/>
<accession>A0A422NXP8</accession>
<evidence type="ECO:0000256" key="1">
    <source>
        <dbReference type="SAM" id="MobiDB-lite"/>
    </source>
</evidence>
<keyword evidence="2" id="KW-0812">Transmembrane</keyword>
<protein>
    <submittedName>
        <fullName evidence="3">UDP-GlcNAc:polypeptide N-acetylglucosaminyltransferase</fullName>
    </submittedName>
</protein>
<comment type="caution">
    <text evidence="3">The sequence shown here is derived from an EMBL/GenBank/DDBJ whole genome shotgun (WGS) entry which is preliminary data.</text>
</comment>
<dbReference type="GeneID" id="40320412"/>
<organism evidence="3 4">
    <name type="scientific">Trypanosoma conorhini</name>
    <dbReference type="NCBI Taxonomy" id="83891"/>
    <lineage>
        <taxon>Eukaryota</taxon>
        <taxon>Discoba</taxon>
        <taxon>Euglenozoa</taxon>
        <taxon>Kinetoplastea</taxon>
        <taxon>Metakinetoplastina</taxon>
        <taxon>Trypanosomatida</taxon>
        <taxon>Trypanosomatidae</taxon>
        <taxon>Trypanosoma</taxon>
    </lineage>
</organism>
<dbReference type="PANTHER" id="PTHR34496">
    <property type="entry name" value="GLCNAC TRANSFERASE-RELATED"/>
    <property type="match status" value="1"/>
</dbReference>
<evidence type="ECO:0000256" key="2">
    <source>
        <dbReference type="SAM" id="Phobius"/>
    </source>
</evidence>
<dbReference type="Pfam" id="PF11397">
    <property type="entry name" value="GlcNAc"/>
    <property type="match status" value="1"/>
</dbReference>
<keyword evidence="2" id="KW-0472">Membrane</keyword>
<keyword evidence="3" id="KW-0808">Transferase</keyword>
<dbReference type="InterPro" id="IPR021067">
    <property type="entry name" value="Glycosyltransferase"/>
</dbReference>
<evidence type="ECO:0000313" key="3">
    <source>
        <dbReference type="EMBL" id="RNF10312.1"/>
    </source>
</evidence>
<dbReference type="SUPFAM" id="SSF53448">
    <property type="entry name" value="Nucleotide-diphospho-sugar transferases"/>
    <property type="match status" value="1"/>
</dbReference>
<reference evidence="3 4" key="1">
    <citation type="journal article" date="2018" name="BMC Genomics">
        <title>Genomic comparison of Trypanosoma conorhini and Trypanosoma rangeli to Trypanosoma cruzi strains of high and low virulence.</title>
        <authorList>
            <person name="Bradwell K.R."/>
            <person name="Koparde V.N."/>
            <person name="Matveyev A.V."/>
            <person name="Serrano M.G."/>
            <person name="Alves J.M."/>
            <person name="Parikh H."/>
            <person name="Huang B."/>
            <person name="Lee V."/>
            <person name="Espinosa-Alvarez O."/>
            <person name="Ortiz P.A."/>
            <person name="Costa-Martins A.G."/>
            <person name="Teixeira M.M."/>
            <person name="Buck G.A."/>
        </authorList>
    </citation>
    <scope>NUCLEOTIDE SEQUENCE [LARGE SCALE GENOMIC DNA]</scope>
    <source>
        <strain evidence="3 4">025E</strain>
    </source>
</reference>
<keyword evidence="3" id="KW-0328">Glycosyltransferase</keyword>
<dbReference type="OrthoDB" id="76265at2759"/>
<name>A0A422NXP8_9TRYP</name>
<dbReference type="Proteomes" id="UP000284403">
    <property type="component" value="Unassembled WGS sequence"/>
</dbReference>
<keyword evidence="2" id="KW-1133">Transmembrane helix</keyword>
<dbReference type="InterPro" id="IPR029044">
    <property type="entry name" value="Nucleotide-diphossugar_trans"/>
</dbReference>
<dbReference type="RefSeq" id="XP_029226198.1">
    <property type="nucleotide sequence ID" value="XM_029373669.1"/>
</dbReference>
<keyword evidence="4" id="KW-1185">Reference proteome</keyword>
<sequence length="724" mass="82373">MQFEEPNLTRRHNPQRQRRVEAAETERQNGRVHRTDTKPSRTLREAVDAFLSSDARVIQSLMVAVIVLVVVCLALIGVSAWLLLYGVGDAPADEASRKFFDDNAVMDVWRLYEAARRSDDEYHKTALREYLTRYKEKVEQRREAWKLKHKVTEVDVKDVEGGEGPIIPPHTPRPAARLPPLMASLRAILNRIELQDPEAGLERAAAFVEERLEEAATTGSHAGEAAEEGEAAEPLDDILYLQLRRLHADARRDTAAAAASSPQRDWWDRVRAAAPSVYTKRFYYPLRRFHRVRRFSPETPAATAAWFDALVDDYYGDNVTHFSPPTLPDGFAASVAQVLASGEAAHATLASPVHSGSLFVNIASFRDKECWPTVDHMIRRSTNMFRVYWGIAQQNYYTDLPCVSADALEPQPCVAAPGGSGPALNAAKYDGAVCFPADNIRVRRIRSHAAFGPTLGRYMAMLLYSGEDYTLVLDSHNRFVYAWDARIIAMQRALQHPKAVLSHYPESYEETGGASFKWERTTTAYLCQAKFLESAGYLRLIGILVDEIEQFRRNARHVRPYYVPQLHLDPNVPRPLPQPWAAGGFIFANASIVREVPFDPHLPHIFDGEEVMYSVRLWTHGYDIYSPRRGICYHFYGRPKEPKLWNEAQRWYTVQAHSRRRIQYFLRARVKGVDVLRIPKNSQEPVVMMDADRYGTGRLRSVEAWYKFAGADPVRYVLDGRWCG</sequence>
<dbReference type="GO" id="GO:0016757">
    <property type="term" value="F:glycosyltransferase activity"/>
    <property type="evidence" value="ECO:0007669"/>
    <property type="project" value="UniProtKB-KW"/>
</dbReference>
<gene>
    <name evidence="3" type="ORF">Tco025E_06801</name>
</gene>
<feature type="region of interest" description="Disordered" evidence="1">
    <location>
        <begin position="1"/>
        <end position="38"/>
    </location>
</feature>
<dbReference type="PANTHER" id="PTHR34496:SF10">
    <property type="entry name" value="GLCNAC TRANSFERASE"/>
    <property type="match status" value="1"/>
</dbReference>
<evidence type="ECO:0000313" key="4">
    <source>
        <dbReference type="Proteomes" id="UP000284403"/>
    </source>
</evidence>